<name>A0A1D3L152_9EURY</name>
<accession>A0A1D3L152</accession>
<keyword evidence="16" id="KW-1185">Reference proteome</keyword>
<dbReference type="GO" id="GO:0046872">
    <property type="term" value="F:metal ion binding"/>
    <property type="evidence" value="ECO:0007669"/>
    <property type="project" value="UniProtKB-UniRule"/>
</dbReference>
<dbReference type="Gene3D" id="3.40.50.12160">
    <property type="entry name" value="Methylthiotransferase, N-terminal domain"/>
    <property type="match status" value="1"/>
</dbReference>
<protein>
    <recommendedName>
        <fullName evidence="11">tRNA-t(6)A37 methylthiotransferase</fullName>
        <ecNumber evidence="11">2.8.4.5</ecNumber>
    </recommendedName>
</protein>
<dbReference type="PROSITE" id="PS01278">
    <property type="entry name" value="MTTASE_RADICAL"/>
    <property type="match status" value="1"/>
</dbReference>
<evidence type="ECO:0000259" key="13">
    <source>
        <dbReference type="PROSITE" id="PS51449"/>
    </source>
</evidence>
<dbReference type="GeneID" id="30411564"/>
<proteinExistence type="inferred from homology"/>
<dbReference type="NCBIfam" id="TIGR01578">
    <property type="entry name" value="MiaB-like-B"/>
    <property type="match status" value="1"/>
</dbReference>
<dbReference type="NCBIfam" id="TIGR00089">
    <property type="entry name" value="MiaB/RimO family radical SAM methylthiotransferase"/>
    <property type="match status" value="1"/>
</dbReference>
<dbReference type="GO" id="GO:0035598">
    <property type="term" value="F:tRNA (N(6)-L-threonylcarbamoyladenosine(37)-C(2))-methylthiotransferase activity"/>
    <property type="evidence" value="ECO:0007669"/>
    <property type="project" value="UniProtKB-UniRule"/>
</dbReference>
<keyword evidence="6 11" id="KW-0819">tRNA processing</keyword>
<dbReference type="Gene3D" id="3.80.30.20">
    <property type="entry name" value="tm_1862 like domain"/>
    <property type="match status" value="1"/>
</dbReference>
<sequence length="424" mass="47710">MKVYIETFGCTFNQADSQIMAGLLKEKGEELVEDPKEADVLILNTCYVKKPTEQKIINHMKKIQDRYPHKKLVITGCMVEIDPEKLQRAAPLASWIGPHKVTSTPEVIESISKGEVVRETGYGTDYKVCLPKIRSNPLIHIIQICEGCDGNCSYCCTRFARGSLQSYPQEMIVEEARRAVEEGCVEIEITAQDTAAYGKDNGTSLSNLINEVAAIEGDFRIRVGMMHPKSMMNDVDGLLEAFKNPRVYKFIHMPIQCGSDRVLMDMNRGHTVDEFMEIARRFRSEIPEISISTDIIVGYPTEDDSDFEGTLDLIRKLKPDFLNISKYMHRPGTKSSSLKEINHKTMKQRSKALNDLKYRISYENNLKLEGSTQNILVIGKGSKGGYVARTNSYKQVIVPEAVPGSFVDADITLTKNTYLMGIVK</sequence>
<evidence type="ECO:0000256" key="10">
    <source>
        <dbReference type="ARBA" id="ARBA00051661"/>
    </source>
</evidence>
<dbReference type="InterPro" id="IPR013848">
    <property type="entry name" value="Methylthiotransferase_N"/>
</dbReference>
<dbReference type="InterPro" id="IPR007197">
    <property type="entry name" value="rSAM"/>
</dbReference>
<comment type="catalytic activity">
    <reaction evidence="10 11">
        <text>N(6)-L-threonylcarbamoyladenosine(37) in tRNA + (sulfur carrier)-SH + AH2 + 2 S-adenosyl-L-methionine = 2-methylsulfanyl-N(6)-L-threonylcarbamoyladenosine(37) in tRNA + (sulfur carrier)-H + 5'-deoxyadenosine + L-methionine + A + S-adenosyl-L-homocysteine + 2 H(+)</text>
        <dbReference type="Rhea" id="RHEA:37075"/>
        <dbReference type="Rhea" id="RHEA-COMP:10163"/>
        <dbReference type="Rhea" id="RHEA-COMP:11092"/>
        <dbReference type="Rhea" id="RHEA-COMP:14737"/>
        <dbReference type="Rhea" id="RHEA-COMP:14739"/>
        <dbReference type="ChEBI" id="CHEBI:13193"/>
        <dbReference type="ChEBI" id="CHEBI:15378"/>
        <dbReference type="ChEBI" id="CHEBI:17319"/>
        <dbReference type="ChEBI" id="CHEBI:17499"/>
        <dbReference type="ChEBI" id="CHEBI:29917"/>
        <dbReference type="ChEBI" id="CHEBI:57844"/>
        <dbReference type="ChEBI" id="CHEBI:57856"/>
        <dbReference type="ChEBI" id="CHEBI:59789"/>
        <dbReference type="ChEBI" id="CHEBI:64428"/>
        <dbReference type="ChEBI" id="CHEBI:74418"/>
        <dbReference type="ChEBI" id="CHEBI:74420"/>
        <dbReference type="EC" id="2.8.4.5"/>
    </reaction>
</comment>
<dbReference type="Pfam" id="PF04055">
    <property type="entry name" value="Radical_SAM"/>
    <property type="match status" value="1"/>
</dbReference>
<dbReference type="PATRIC" id="fig|129848.4.peg.717"/>
<dbReference type="PROSITE" id="PS50926">
    <property type="entry name" value="TRAM"/>
    <property type="match status" value="1"/>
</dbReference>
<dbReference type="InterPro" id="IPR006466">
    <property type="entry name" value="MiaB-like_arc_euk"/>
</dbReference>
<dbReference type="InterPro" id="IPR002792">
    <property type="entry name" value="TRAM_dom"/>
</dbReference>
<dbReference type="SFLD" id="SFLDG01082">
    <property type="entry name" value="B12-binding_domain_containing"/>
    <property type="match status" value="1"/>
</dbReference>
<dbReference type="EMBL" id="LT607756">
    <property type="protein sequence ID" value="SCG85283.1"/>
    <property type="molecule type" value="Genomic_DNA"/>
</dbReference>
<evidence type="ECO:0000313" key="15">
    <source>
        <dbReference type="EMBL" id="SCG85283.1"/>
    </source>
</evidence>
<dbReference type="InterPro" id="IPR023404">
    <property type="entry name" value="rSAM_horseshoe"/>
</dbReference>
<dbReference type="PROSITE" id="PS51918">
    <property type="entry name" value="RADICAL_SAM"/>
    <property type="match status" value="1"/>
</dbReference>
<dbReference type="InterPro" id="IPR005839">
    <property type="entry name" value="Methylthiotransferase"/>
</dbReference>
<dbReference type="SUPFAM" id="SSF102114">
    <property type="entry name" value="Radical SAM enzymes"/>
    <property type="match status" value="1"/>
</dbReference>
<dbReference type="InterPro" id="IPR058240">
    <property type="entry name" value="rSAM_sf"/>
</dbReference>
<dbReference type="PROSITE" id="PS51449">
    <property type="entry name" value="MTTASE_N"/>
    <property type="match status" value="1"/>
</dbReference>
<dbReference type="RefSeq" id="WP_071906468.1">
    <property type="nucleotide sequence ID" value="NZ_LT607756.1"/>
</dbReference>
<evidence type="ECO:0000256" key="3">
    <source>
        <dbReference type="ARBA" id="ARBA00022485"/>
    </source>
</evidence>
<dbReference type="SFLD" id="SFLDG01061">
    <property type="entry name" value="methylthiotransferase"/>
    <property type="match status" value="1"/>
</dbReference>
<comment type="function">
    <text evidence="1 11">Catalyzes the methylthiolation of N6-threonylcarbamoyladenosine (t(6)A), leading to the formation of 2-methylthio-N6-threonylcarbamoyladenosine (ms(2)t(6)A) at position 37 in tRNAs that read codons beginning with adenine.</text>
</comment>
<evidence type="ECO:0000256" key="6">
    <source>
        <dbReference type="ARBA" id="ARBA00022694"/>
    </source>
</evidence>
<evidence type="ECO:0000256" key="1">
    <source>
        <dbReference type="ARBA" id="ARBA00002399"/>
    </source>
</evidence>
<evidence type="ECO:0000256" key="4">
    <source>
        <dbReference type="ARBA" id="ARBA00022679"/>
    </source>
</evidence>
<dbReference type="InterPro" id="IPR006638">
    <property type="entry name" value="Elp3/MiaA/NifB-like_rSAM"/>
</dbReference>
<evidence type="ECO:0000256" key="9">
    <source>
        <dbReference type="ARBA" id="ARBA00023014"/>
    </source>
</evidence>
<dbReference type="STRING" id="118062.MCBB_0710"/>
<dbReference type="PANTHER" id="PTHR11918:SF45">
    <property type="entry name" value="THREONYLCARBAMOYLADENOSINE TRNA METHYLTHIOTRANSFERASE"/>
    <property type="match status" value="1"/>
</dbReference>
<dbReference type="OrthoDB" id="372134at2157"/>
<comment type="similarity">
    <text evidence="2 11">Belongs to the methylthiotransferase family. CDKAL1 subfamily.</text>
</comment>
<gene>
    <name evidence="15" type="ORF">MCBB_0710</name>
</gene>
<evidence type="ECO:0000256" key="11">
    <source>
        <dbReference type="RuleBase" id="RU368081"/>
    </source>
</evidence>
<comment type="cofactor">
    <cofactor evidence="11">
        <name>[4Fe-4S] cluster</name>
        <dbReference type="ChEBI" id="CHEBI:49883"/>
    </cofactor>
    <text evidence="11">Binds 1 or 2 [4Fe-4S] cluster. One cluster is coordinated with 3 cysteines and an exchangeable S-adenosyl-L-methionine.</text>
</comment>
<evidence type="ECO:0000256" key="7">
    <source>
        <dbReference type="ARBA" id="ARBA00022723"/>
    </source>
</evidence>
<dbReference type="SMART" id="SM00729">
    <property type="entry name" value="Elp3"/>
    <property type="match status" value="1"/>
</dbReference>
<feature type="domain" description="MTTase N-terminal" evidence="13">
    <location>
        <begin position="1"/>
        <end position="113"/>
    </location>
</feature>
<keyword evidence="4 11" id="KW-0808">Transferase</keyword>
<evidence type="ECO:0000256" key="5">
    <source>
        <dbReference type="ARBA" id="ARBA00022691"/>
    </source>
</evidence>
<evidence type="ECO:0000313" key="16">
    <source>
        <dbReference type="Proteomes" id="UP000094707"/>
    </source>
</evidence>
<keyword evidence="8 11" id="KW-0408">Iron</keyword>
<dbReference type="Pfam" id="PF00919">
    <property type="entry name" value="UPF0004"/>
    <property type="match status" value="1"/>
</dbReference>
<dbReference type="EC" id="2.8.4.5" evidence="11"/>
<evidence type="ECO:0000259" key="12">
    <source>
        <dbReference type="PROSITE" id="PS50926"/>
    </source>
</evidence>
<dbReference type="PANTHER" id="PTHR11918">
    <property type="entry name" value="RADICAL SAM PROTEINS"/>
    <property type="match status" value="1"/>
</dbReference>
<dbReference type="GO" id="GO:0051539">
    <property type="term" value="F:4 iron, 4 sulfur cluster binding"/>
    <property type="evidence" value="ECO:0007669"/>
    <property type="project" value="UniProtKB-UniRule"/>
</dbReference>
<evidence type="ECO:0000256" key="2">
    <source>
        <dbReference type="ARBA" id="ARBA00008616"/>
    </source>
</evidence>
<feature type="domain" description="TRAM" evidence="12">
    <location>
        <begin position="366"/>
        <end position="424"/>
    </location>
</feature>
<dbReference type="Proteomes" id="UP000094707">
    <property type="component" value="Chromosome I"/>
</dbReference>
<keyword evidence="3 11" id="KW-0004">4Fe-4S</keyword>
<dbReference type="InterPro" id="IPR020612">
    <property type="entry name" value="Methylthiotransferase_CS"/>
</dbReference>
<dbReference type="CDD" id="cd01335">
    <property type="entry name" value="Radical_SAM"/>
    <property type="match status" value="1"/>
</dbReference>
<dbReference type="InterPro" id="IPR038135">
    <property type="entry name" value="Methylthiotransferase_N_sf"/>
</dbReference>
<reference evidence="15 16" key="1">
    <citation type="submission" date="2016-08" db="EMBL/GenBank/DDBJ databases">
        <authorList>
            <person name="Seilhamer J.J."/>
        </authorList>
    </citation>
    <scope>NUCLEOTIDE SEQUENCE [LARGE SCALE GENOMIC DNA]</scope>
    <source>
        <strain evidence="15">Buetzberg</strain>
    </source>
</reference>
<organism evidence="15 16">
    <name type="scientific">Methanobacterium congolense</name>
    <dbReference type="NCBI Taxonomy" id="118062"/>
    <lineage>
        <taxon>Archaea</taxon>
        <taxon>Methanobacteriati</taxon>
        <taxon>Methanobacteriota</taxon>
        <taxon>Methanomada group</taxon>
        <taxon>Methanobacteria</taxon>
        <taxon>Methanobacteriales</taxon>
        <taxon>Methanobacteriaceae</taxon>
        <taxon>Methanobacterium</taxon>
    </lineage>
</organism>
<dbReference type="KEGG" id="mcub:MCBB_0710"/>
<keyword evidence="5 11" id="KW-0949">S-adenosyl-L-methionine</keyword>
<evidence type="ECO:0000256" key="8">
    <source>
        <dbReference type="ARBA" id="ARBA00023004"/>
    </source>
</evidence>
<dbReference type="SFLD" id="SFLDS00029">
    <property type="entry name" value="Radical_SAM"/>
    <property type="match status" value="1"/>
</dbReference>
<dbReference type="Pfam" id="PF01938">
    <property type="entry name" value="TRAM"/>
    <property type="match status" value="1"/>
</dbReference>
<dbReference type="AlphaFoldDB" id="A0A1D3L152"/>
<evidence type="ECO:0000259" key="14">
    <source>
        <dbReference type="PROSITE" id="PS51918"/>
    </source>
</evidence>
<keyword evidence="9 11" id="KW-0411">Iron-sulfur</keyword>
<dbReference type="FunFam" id="3.40.50.12160:FF:000003">
    <property type="entry name" value="CDK5 regulatory subunit-associated protein 1"/>
    <property type="match status" value="1"/>
</dbReference>
<dbReference type="FunFam" id="3.80.30.20:FF:000002">
    <property type="entry name" value="threonylcarbamoyladenosine tRNA methylthiotransferase isoform X2"/>
    <property type="match status" value="1"/>
</dbReference>
<keyword evidence="7 11" id="KW-0479">Metal-binding</keyword>
<feature type="domain" description="Radical SAM core" evidence="14">
    <location>
        <begin position="134"/>
        <end position="363"/>
    </location>
</feature>